<feature type="repeat" description="TPR" evidence="1">
    <location>
        <begin position="467"/>
        <end position="500"/>
    </location>
</feature>
<dbReference type="Gene3D" id="3.40.50.300">
    <property type="entry name" value="P-loop containing nucleotide triphosphate hydrolases"/>
    <property type="match status" value="1"/>
</dbReference>
<dbReference type="AlphaFoldDB" id="A0AAD1Q112"/>
<evidence type="ECO:0000256" key="1">
    <source>
        <dbReference type="PROSITE-ProRule" id="PRU00339"/>
    </source>
</evidence>
<dbReference type="SUPFAM" id="SSF48452">
    <property type="entry name" value="TPR-like"/>
    <property type="match status" value="1"/>
</dbReference>
<dbReference type="RefSeq" id="WP_235760460.1">
    <property type="nucleotide sequence ID" value="NZ_LR882963.1"/>
</dbReference>
<reference evidence="3" key="1">
    <citation type="submission" date="2020-09" db="EMBL/GenBank/DDBJ databases">
        <authorList>
            <person name="Blom J."/>
        </authorList>
    </citation>
    <scope>NUCLEOTIDE SEQUENCE</scope>
    <source>
        <strain evidence="3">No.66</strain>
    </source>
</reference>
<evidence type="ECO:0000256" key="2">
    <source>
        <dbReference type="SAM" id="Coils"/>
    </source>
</evidence>
<feature type="coiled-coil region" evidence="2">
    <location>
        <begin position="316"/>
        <end position="364"/>
    </location>
</feature>
<proteinExistence type="predicted"/>
<dbReference type="Gene3D" id="1.25.40.10">
    <property type="entry name" value="Tetratricopeptide repeat domain"/>
    <property type="match status" value="1"/>
</dbReference>
<dbReference type="PROSITE" id="PS50005">
    <property type="entry name" value="TPR"/>
    <property type="match status" value="2"/>
</dbReference>
<dbReference type="SMART" id="SM00028">
    <property type="entry name" value="TPR"/>
    <property type="match status" value="2"/>
</dbReference>
<evidence type="ECO:0000313" key="4">
    <source>
        <dbReference type="Proteomes" id="UP001153761"/>
    </source>
</evidence>
<feature type="repeat" description="TPR" evidence="1">
    <location>
        <begin position="433"/>
        <end position="466"/>
    </location>
</feature>
<evidence type="ECO:0000313" key="3">
    <source>
        <dbReference type="EMBL" id="CAD5937903.1"/>
    </source>
</evidence>
<dbReference type="InterPro" id="IPR027417">
    <property type="entry name" value="P-loop_NTPase"/>
</dbReference>
<dbReference type="InterPro" id="IPR019734">
    <property type="entry name" value="TPR_rpt"/>
</dbReference>
<keyword evidence="2" id="KW-0175">Coiled coil</keyword>
<dbReference type="Proteomes" id="UP001153761">
    <property type="component" value="Chromosome"/>
</dbReference>
<accession>A0AAD1Q112</accession>
<name>A0AAD1Q112_PLAAG</name>
<dbReference type="Pfam" id="PF13181">
    <property type="entry name" value="TPR_8"/>
    <property type="match status" value="1"/>
</dbReference>
<keyword evidence="1" id="KW-0802">TPR repeat</keyword>
<organism evidence="3 4">
    <name type="scientific">Planktothrix agardhii</name>
    <name type="common">Oscillatoria agardhii</name>
    <dbReference type="NCBI Taxonomy" id="1160"/>
    <lineage>
        <taxon>Bacteria</taxon>
        <taxon>Bacillati</taxon>
        <taxon>Cyanobacteriota</taxon>
        <taxon>Cyanophyceae</taxon>
        <taxon>Oscillatoriophycideae</taxon>
        <taxon>Oscillatoriales</taxon>
        <taxon>Microcoleaceae</taxon>
        <taxon>Planktothrix</taxon>
    </lineage>
</organism>
<sequence>MEISKLGLNRFYGHSAIIKNYCGYPEELPLPLVIQHGGSGYYNLFEVTNEYLFDYWVWDEAVKEMNVKKQHLPPQTIHVLGSPFIYLADEVKPSLPVSERKGTIAFPNHSTPCNPAIKDFQEYASQLEELPDDFHPISVCLHPYDISQGLHIPFQEKGFTVISCVPDVLTYYEDIVKNPALFWQLYDQSYSPFYLTNFIKYCTDKKYATSNFSSTPTYYSIYLGLEFFWYGNKTQYAGGEYSKCPPEDIEYYQQMETTLSLTDEGQVPDRETQWKIASTRLGVKHKMGKDELLSYLKNLYQARPYVEGLRHKFTLLAETEAQVQNLQAQLQESSVQIQEVKTKLQSIESENKHLKSQLNQVKTLTEICEFQLKNSQLKSDEYYAFLSKTRNELGKLQSLLDVSSELDLGLDSQVLEQLLSNYKDSLEKDSGNPLHYYQLGKIWMQANCFENAISCYRNAILLDNNQPSFYSELAEALIQLGELNEAVSYYRHAIHLKWSLTKNQPHIP</sequence>
<evidence type="ECO:0008006" key="5">
    <source>
        <dbReference type="Google" id="ProtNLM"/>
    </source>
</evidence>
<gene>
    <name evidence="3" type="ORF">PANO66_01781</name>
</gene>
<protein>
    <recommendedName>
        <fullName evidence="5">Tetratricopeptide repeat protein</fullName>
    </recommendedName>
</protein>
<dbReference type="InterPro" id="IPR011990">
    <property type="entry name" value="TPR-like_helical_dom_sf"/>
</dbReference>
<dbReference type="EMBL" id="LR882963">
    <property type="protein sequence ID" value="CAD5937903.1"/>
    <property type="molecule type" value="Genomic_DNA"/>
</dbReference>